<evidence type="ECO:0000313" key="3">
    <source>
        <dbReference type="Proteomes" id="UP000199052"/>
    </source>
</evidence>
<protein>
    <submittedName>
        <fullName evidence="2">Uncharacterized protein</fullName>
    </submittedName>
</protein>
<dbReference type="AlphaFoldDB" id="A0A1I3A7F0"/>
<dbReference type="Proteomes" id="UP000199052">
    <property type="component" value="Unassembled WGS sequence"/>
</dbReference>
<name>A0A1I3A7F0_9ACTN</name>
<dbReference type="EMBL" id="JACBZA010000001">
    <property type="protein sequence ID" value="NYH85336.1"/>
    <property type="molecule type" value="Genomic_DNA"/>
</dbReference>
<evidence type="ECO:0000313" key="2">
    <source>
        <dbReference type="EMBL" id="SFH45231.1"/>
    </source>
</evidence>
<dbReference type="Proteomes" id="UP000533017">
    <property type="component" value="Unassembled WGS sequence"/>
</dbReference>
<reference evidence="1 4" key="2">
    <citation type="submission" date="2020-07" db="EMBL/GenBank/DDBJ databases">
        <title>Sequencing the genomes of 1000 actinobacteria strains.</title>
        <authorList>
            <person name="Klenk H.-P."/>
        </authorList>
    </citation>
    <scope>NUCLEOTIDE SEQUENCE [LARGE SCALE GENOMIC DNA]</scope>
    <source>
        <strain evidence="1 4">DSM 45117</strain>
    </source>
</reference>
<accession>A0A1I3A7F0</accession>
<reference evidence="2 3" key="1">
    <citation type="submission" date="2016-10" db="EMBL/GenBank/DDBJ databases">
        <authorList>
            <person name="de Groot N.N."/>
        </authorList>
    </citation>
    <scope>NUCLEOTIDE SEQUENCE [LARGE SCALE GENOMIC DNA]</scope>
    <source>
        <strain evidence="2 3">CPCC 202808</strain>
    </source>
</reference>
<sequence length="62" mass="6150">MYGAGASPGEADAGAAVAVVVDEDAATSAFDVEANLWPGGAESDTVAEDLDIGEAWFECVSA</sequence>
<gene>
    <name evidence="1" type="ORF">FHR37_004187</name>
    <name evidence="2" type="ORF">SAMN05421678_11850</name>
</gene>
<evidence type="ECO:0000313" key="1">
    <source>
        <dbReference type="EMBL" id="NYH85336.1"/>
    </source>
</evidence>
<keyword evidence="4" id="KW-1185">Reference proteome</keyword>
<dbReference type="EMBL" id="FOOI01000018">
    <property type="protein sequence ID" value="SFH45231.1"/>
    <property type="molecule type" value="Genomic_DNA"/>
</dbReference>
<proteinExistence type="predicted"/>
<evidence type="ECO:0000313" key="4">
    <source>
        <dbReference type="Proteomes" id="UP000533017"/>
    </source>
</evidence>
<organism evidence="2 3">
    <name type="scientific">Actinopolymorpha cephalotaxi</name>
    <dbReference type="NCBI Taxonomy" id="504797"/>
    <lineage>
        <taxon>Bacteria</taxon>
        <taxon>Bacillati</taxon>
        <taxon>Actinomycetota</taxon>
        <taxon>Actinomycetes</taxon>
        <taxon>Propionibacteriales</taxon>
        <taxon>Actinopolymorphaceae</taxon>
        <taxon>Actinopolymorpha</taxon>
    </lineage>
</organism>